<dbReference type="Pfam" id="PF12738">
    <property type="entry name" value="PTCB-BRCT"/>
    <property type="match status" value="1"/>
</dbReference>
<protein>
    <recommendedName>
        <fullName evidence="6">Chitin biosynthesis protein CHS5</fullName>
    </recommendedName>
</protein>
<dbReference type="GO" id="GO:0000747">
    <property type="term" value="P:conjugation with cellular fusion"/>
    <property type="evidence" value="ECO:0007669"/>
    <property type="project" value="TreeGrafter"/>
</dbReference>
<dbReference type="Gene3D" id="3.40.50.10190">
    <property type="entry name" value="BRCT domain"/>
    <property type="match status" value="1"/>
</dbReference>
<dbReference type="PANTHER" id="PTHR47351:SF1">
    <property type="entry name" value="CHITIN BIOSYNTHESIS PROTEIN CHS5"/>
    <property type="match status" value="1"/>
</dbReference>
<name>A0A9P8T0L2_9ASCO</name>
<dbReference type="PANTHER" id="PTHR47351">
    <property type="entry name" value="CHITIN BIOSYNTHESIS PROTEIN CHS5"/>
    <property type="match status" value="1"/>
</dbReference>
<dbReference type="Proteomes" id="UP000769157">
    <property type="component" value="Unassembled WGS sequence"/>
</dbReference>
<feature type="domain" description="BRCT" evidence="2">
    <location>
        <begin position="164"/>
        <end position="257"/>
    </location>
</feature>
<feature type="region of interest" description="Disordered" evidence="1">
    <location>
        <begin position="379"/>
        <end position="404"/>
    </location>
</feature>
<organism evidence="4 5">
    <name type="scientific">Ogataea philodendri</name>
    <dbReference type="NCBI Taxonomy" id="1378263"/>
    <lineage>
        <taxon>Eukaryota</taxon>
        <taxon>Fungi</taxon>
        <taxon>Dikarya</taxon>
        <taxon>Ascomycota</taxon>
        <taxon>Saccharomycotina</taxon>
        <taxon>Pichiomycetes</taxon>
        <taxon>Pichiales</taxon>
        <taxon>Pichiaceae</taxon>
        <taxon>Ogataea</taxon>
    </lineage>
</organism>
<dbReference type="SUPFAM" id="SSF52113">
    <property type="entry name" value="BRCT domain"/>
    <property type="match status" value="1"/>
</dbReference>
<dbReference type="SMART" id="SM00292">
    <property type="entry name" value="BRCT"/>
    <property type="match status" value="1"/>
</dbReference>
<dbReference type="EMBL" id="JAEUBE010000439">
    <property type="protein sequence ID" value="KAH3661561.1"/>
    <property type="molecule type" value="Genomic_DNA"/>
</dbReference>
<evidence type="ECO:0000256" key="1">
    <source>
        <dbReference type="SAM" id="MobiDB-lite"/>
    </source>
</evidence>
<dbReference type="InterPro" id="IPR001357">
    <property type="entry name" value="BRCT_dom"/>
</dbReference>
<dbReference type="InterPro" id="IPR036116">
    <property type="entry name" value="FN3_sf"/>
</dbReference>
<dbReference type="Pfam" id="PF16893">
    <property type="entry name" value="fn3_2"/>
    <property type="match status" value="1"/>
</dbReference>
<reference evidence="4" key="2">
    <citation type="submission" date="2021-01" db="EMBL/GenBank/DDBJ databases">
        <authorList>
            <person name="Schikora-Tamarit M.A."/>
        </authorList>
    </citation>
    <scope>NUCLEOTIDE SEQUENCE</scope>
    <source>
        <strain evidence="4">CBS6075</strain>
    </source>
</reference>
<dbReference type="InterPro" id="IPR052827">
    <property type="entry name" value="CHS_Export/Cell_Fusion_Reg"/>
</dbReference>
<dbReference type="SUPFAM" id="SSF49265">
    <property type="entry name" value="Fibronectin type III"/>
    <property type="match status" value="1"/>
</dbReference>
<dbReference type="InterPro" id="IPR036420">
    <property type="entry name" value="BRCT_dom_sf"/>
</dbReference>
<dbReference type="InterPro" id="IPR003961">
    <property type="entry name" value="FN3_dom"/>
</dbReference>
<dbReference type="RefSeq" id="XP_046058674.1">
    <property type="nucleotide sequence ID" value="XM_046207694.1"/>
</dbReference>
<dbReference type="InterPro" id="IPR013783">
    <property type="entry name" value="Ig-like_fold"/>
</dbReference>
<dbReference type="GO" id="GO:0046983">
    <property type="term" value="F:protein dimerization activity"/>
    <property type="evidence" value="ECO:0007669"/>
    <property type="project" value="InterPro"/>
</dbReference>
<dbReference type="PROSITE" id="PS50172">
    <property type="entry name" value="BRCT"/>
    <property type="match status" value="1"/>
</dbReference>
<evidence type="ECO:0008006" key="6">
    <source>
        <dbReference type="Google" id="ProtNLM"/>
    </source>
</evidence>
<dbReference type="CDD" id="cd13945">
    <property type="entry name" value="Chs5_N"/>
    <property type="match status" value="1"/>
</dbReference>
<dbReference type="GO" id="GO:0006893">
    <property type="term" value="P:Golgi to plasma membrane transport"/>
    <property type="evidence" value="ECO:0007669"/>
    <property type="project" value="TreeGrafter"/>
</dbReference>
<dbReference type="InterPro" id="IPR031673">
    <property type="entry name" value="Chs5_N"/>
</dbReference>
<dbReference type="Gene3D" id="6.20.120.50">
    <property type="match status" value="1"/>
</dbReference>
<feature type="compositionally biased region" description="Basic residues" evidence="1">
    <location>
        <begin position="506"/>
        <end position="515"/>
    </location>
</feature>
<feature type="region of interest" description="Disordered" evidence="1">
    <location>
        <begin position="431"/>
        <end position="515"/>
    </location>
</feature>
<evidence type="ECO:0000259" key="2">
    <source>
        <dbReference type="PROSITE" id="PS50172"/>
    </source>
</evidence>
<dbReference type="PROSITE" id="PS50853">
    <property type="entry name" value="FN3"/>
    <property type="match status" value="1"/>
</dbReference>
<dbReference type="OrthoDB" id="245697at2759"/>
<proteinExistence type="predicted"/>
<evidence type="ECO:0000313" key="4">
    <source>
        <dbReference type="EMBL" id="KAH3661561.1"/>
    </source>
</evidence>
<dbReference type="GO" id="GO:0034044">
    <property type="term" value="C:exomer complex"/>
    <property type="evidence" value="ECO:0007669"/>
    <property type="project" value="TreeGrafter"/>
</dbReference>
<dbReference type="GeneID" id="70238373"/>
<reference evidence="4" key="1">
    <citation type="journal article" date="2021" name="Open Biol.">
        <title>Shared evolutionary footprints suggest mitochondrial oxidative damage underlies multiple complex I losses in fungi.</title>
        <authorList>
            <person name="Schikora-Tamarit M.A."/>
            <person name="Marcet-Houben M."/>
            <person name="Nosek J."/>
            <person name="Gabaldon T."/>
        </authorList>
    </citation>
    <scope>NUCLEOTIDE SEQUENCE</scope>
    <source>
        <strain evidence="4">CBS6075</strain>
    </source>
</reference>
<feature type="domain" description="Fibronectin type-III" evidence="3">
    <location>
        <begin position="76"/>
        <end position="170"/>
    </location>
</feature>
<dbReference type="Gene3D" id="2.60.40.10">
    <property type="entry name" value="Immunoglobulins"/>
    <property type="match status" value="1"/>
</dbReference>
<evidence type="ECO:0000313" key="5">
    <source>
        <dbReference type="Proteomes" id="UP000769157"/>
    </source>
</evidence>
<keyword evidence="5" id="KW-1185">Reference proteome</keyword>
<feature type="compositionally biased region" description="Polar residues" evidence="1">
    <location>
        <begin position="431"/>
        <end position="444"/>
    </location>
</feature>
<dbReference type="GO" id="GO:0005802">
    <property type="term" value="C:trans-Golgi network"/>
    <property type="evidence" value="ECO:0007669"/>
    <property type="project" value="TreeGrafter"/>
</dbReference>
<gene>
    <name evidence="4" type="ORF">OGAPHI_006409</name>
</gene>
<comment type="caution">
    <text evidence="4">The sequence shown here is derived from an EMBL/GenBank/DDBJ whole genome shotgun (WGS) entry which is preliminary data.</text>
</comment>
<sequence>MVEVSLTVGKLDASLALLLTKDHHLIEFPTILLPDGISTGSIVKINCERDLKQEEIEDADFDRLQDEIFNTFGKSEPRDPCLKVLNVTQTSCVLEWDPLELGTAELKSLTLYKNGTKLGQIKTPFTRKNIKLSGLPVDTSYEFRLKLETTAGIYYSNLIQLKTHKMTDLSGINVCVGDINFDSEPFSFDDIVSSVEKIGAKPISKEVRIDTTQFICTEKTGSEFEKAKTLNIPIIRPEWLKACELERRIVGVSKFYLDSDNPIWKQKEFWTTAESLETKSRQSLPLPQNSDNQEVSNNVEKVGHEAVNDTVKSSTIDPKDVFEEPSFINSEADAPAVETNIGIDSNRVNSIPDRADIAPIVNKSDSTTATDLELQSKAGDELNTAEASAQAVPVVEEASDRPAGVTVSTEVDETPDGEFQDHQNATVAANAQEGQVESNPSVKNEAQHESYNAILEEEAQDDHSASTSIREVSEKNKVVESSTEKDVAKDETKEKSSDRKPANNSSKKKKGKKRK</sequence>
<dbReference type="CDD" id="cd00063">
    <property type="entry name" value="FN3"/>
    <property type="match status" value="1"/>
</dbReference>
<dbReference type="InterPro" id="IPR031669">
    <property type="entry name" value="Fn3_2"/>
</dbReference>
<dbReference type="Pfam" id="PF16892">
    <property type="entry name" value="CHS5_N"/>
    <property type="match status" value="1"/>
</dbReference>
<dbReference type="AlphaFoldDB" id="A0A9P8T0L2"/>
<feature type="compositionally biased region" description="Basic and acidic residues" evidence="1">
    <location>
        <begin position="471"/>
        <end position="501"/>
    </location>
</feature>
<accession>A0A9P8T0L2</accession>
<evidence type="ECO:0000259" key="3">
    <source>
        <dbReference type="PROSITE" id="PS50853"/>
    </source>
</evidence>